<dbReference type="Pfam" id="PF20944">
    <property type="entry name" value="StcE_b-sandwich"/>
    <property type="match status" value="2"/>
</dbReference>
<dbReference type="HOGENOM" id="CLU_009979_0_0_6"/>
<dbReference type="Gene3D" id="2.60.120.1230">
    <property type="match status" value="2"/>
</dbReference>
<dbReference type="InterPro" id="IPR051256">
    <property type="entry name" value="Dictomallein"/>
</dbReference>
<keyword evidence="2 6" id="KW-0479">Metal-binding</keyword>
<dbReference type="Proteomes" id="UP000000225">
    <property type="component" value="Chromosome"/>
</dbReference>
<dbReference type="Pfam" id="PF12561">
    <property type="entry name" value="TagA"/>
    <property type="match status" value="1"/>
</dbReference>
<dbReference type="Pfam" id="PF10462">
    <property type="entry name" value="Peptidase_M66"/>
    <property type="match status" value="1"/>
</dbReference>
<keyword evidence="4 6" id="KW-0862">Zinc</keyword>
<evidence type="ECO:0000256" key="4">
    <source>
        <dbReference type="ARBA" id="ARBA00022833"/>
    </source>
</evidence>
<dbReference type="InterPro" id="IPR019503">
    <property type="entry name" value="Peptidase_M66_dom"/>
</dbReference>
<evidence type="ECO:0000256" key="6">
    <source>
        <dbReference type="PROSITE-ProRule" id="PRU01031"/>
    </source>
</evidence>
<dbReference type="EMBL" id="CP000644">
    <property type="protein sequence ID" value="ABO91303.1"/>
    <property type="molecule type" value="Genomic_DNA"/>
</dbReference>
<feature type="chain" id="PRO_5002673486" evidence="7">
    <location>
        <begin position="37"/>
        <end position="804"/>
    </location>
</feature>
<feature type="signal peptide" evidence="7">
    <location>
        <begin position="1"/>
        <end position="36"/>
    </location>
</feature>
<dbReference type="PANTHER" id="PTHR39540:SF1">
    <property type="entry name" value="DICTOMALLEIN-1-RELATED"/>
    <property type="match status" value="1"/>
</dbReference>
<evidence type="ECO:0000256" key="5">
    <source>
        <dbReference type="ARBA" id="ARBA00023049"/>
    </source>
</evidence>
<feature type="domain" description="Peptidase M66" evidence="8">
    <location>
        <begin position="298"/>
        <end position="553"/>
    </location>
</feature>
<evidence type="ECO:0000256" key="1">
    <source>
        <dbReference type="ARBA" id="ARBA00022670"/>
    </source>
</evidence>
<dbReference type="InterPro" id="IPR048990">
    <property type="entry name" value="StcE_b-sandwich"/>
</dbReference>
<protein>
    <submittedName>
        <fullName evidence="9">ToxR-regulated lipoprotein tagA</fullName>
    </submittedName>
</protein>
<comment type="cofactor">
    <cofactor evidence="6">
        <name>Zn(2+)</name>
        <dbReference type="ChEBI" id="CHEBI:29105"/>
    </cofactor>
    <text evidence="6">Binds 1 zinc ion per subunit.</text>
</comment>
<dbReference type="eggNOG" id="ENOG502ZA83">
    <property type="taxonomic scope" value="Bacteria"/>
</dbReference>
<dbReference type="PROSITE" id="PS51694">
    <property type="entry name" value="PEPTIDASE_M66"/>
    <property type="match status" value="1"/>
</dbReference>
<keyword evidence="1 6" id="KW-0645">Protease</keyword>
<dbReference type="InterPro" id="IPR022218">
    <property type="entry name" value="TagA_dom"/>
</dbReference>
<reference evidence="10" key="1">
    <citation type="journal article" date="2008" name="BMC Genomics">
        <title>The genome of Aeromonas salmonicida subsp. salmonicida A449: insights into the evolution of a fish pathogen.</title>
        <authorList>
            <person name="Reith M.E."/>
            <person name="Singh R.K."/>
            <person name="Curtis B."/>
            <person name="Boyd J.M."/>
            <person name="Bouevitch A."/>
            <person name="Kimball J."/>
            <person name="Munholland J."/>
            <person name="Murphy C."/>
            <person name="Sarty D."/>
            <person name="Williams J."/>
            <person name="Nash J.H."/>
            <person name="Johnson S.C."/>
            <person name="Brown L.L."/>
        </authorList>
    </citation>
    <scope>NUCLEOTIDE SEQUENCE [LARGE SCALE GENOMIC DNA]</scope>
    <source>
        <strain evidence="10">A449</strain>
    </source>
</reference>
<keyword evidence="9" id="KW-0449">Lipoprotein</keyword>
<evidence type="ECO:0000313" key="9">
    <source>
        <dbReference type="EMBL" id="ABO91303.1"/>
    </source>
</evidence>
<dbReference type="AlphaFoldDB" id="A4SQY1"/>
<name>A4SQY1_AERS4</name>
<feature type="active site" evidence="6">
    <location>
        <position position="449"/>
    </location>
</feature>
<evidence type="ECO:0000256" key="7">
    <source>
        <dbReference type="SAM" id="SignalP"/>
    </source>
</evidence>
<dbReference type="STRING" id="29491.GCA_000820065_03708"/>
<sequence length="804" mass="86752">MPLLFPTTTASVMMTIHTTRIASLITAVLASGSLLAATQAVPDLVFDGTTPQNDLQGSLAARVQFAQSQILPAHPREGDNQPRLTALRKSLLLVRPMQADSTAPMVVMAYDGTGKLLGSMGLNPPSKLPKTAYYLEGSPEEGVDFTPGPGTTGVINSSSELAKLGDPAGSFLLSKLRVHALVSIQTADGRWVRNVYLPTDATLEGKMVRLASNAGYDSTVTFSGRQVTLSRGQSQQFKFVRGQWIRDGELENNGITYASDAWSGVLPSKWIVPGLSLWFSHNQLHGELTGLKVGAPGELLIHTIDIGMLTTPRNQFAFAKDPEAHREYFQTIPASRLIVSQYAPLSLPEVMLPDGTLLTDFDPSEGGWHDGTMRQRIGKELISHGIDNANYGINSTAGEGESSHPYVVTQLAAHNSRGKYANGVKVHGGSGGGGIVTLDASLGNEFSHEVGHNYGLGHYVGGFAGSVHRSADQNNATWGWDGDKNRFIPNFFATRSGQSTCLDGQCQAPFHSRSFGLDAMAGGAPLSGFNRFTLYTANSAAIIQRFLESKAVFDASSTTGFSKWNESRAKMEPYRHKVDLSEQITAPVSDLGEVKLAALLAEYDLVKVAMWDGNWTRNIQLPLASAVNRGRIVTVDHDAGYNSTLFINGQQITVSRGFKKSYTSDGARWNEGPLADLAVERKPDAFGVPVTTLVGYYDPQRQLPGYLYPALHGAYGFTYGDDSERLGTGDCQLQVETRDGLLRFRLANHRLSASVMNKFHVNVPTASEPRSASVLCRNQVQSDALLTPAPAGLGYTVNGMPLTR</sequence>
<proteinExistence type="predicted"/>
<dbReference type="GO" id="GO:0046872">
    <property type="term" value="F:metal ion binding"/>
    <property type="evidence" value="ECO:0007669"/>
    <property type="project" value="UniProtKB-UniRule"/>
</dbReference>
<feature type="binding site" evidence="6">
    <location>
        <position position="452"/>
    </location>
    <ligand>
        <name>Zn(2+)</name>
        <dbReference type="ChEBI" id="CHEBI:29105"/>
        <note>catalytic</note>
    </ligand>
</feature>
<dbReference type="KEGG" id="asa:ASA_3321"/>
<dbReference type="GO" id="GO:0004222">
    <property type="term" value="F:metalloendopeptidase activity"/>
    <property type="evidence" value="ECO:0007669"/>
    <property type="project" value="UniProtKB-UniRule"/>
</dbReference>
<keyword evidence="3 6" id="KW-0378">Hydrolase</keyword>
<dbReference type="PANTHER" id="PTHR39540">
    <property type="match status" value="1"/>
</dbReference>
<gene>
    <name evidence="9" type="primary">tagA</name>
    <name evidence="9" type="ordered locus">ASA_3321</name>
</gene>
<keyword evidence="7" id="KW-0732">Signal</keyword>
<feature type="binding site" evidence="6">
    <location>
        <position position="458"/>
    </location>
    <ligand>
        <name>Zn(2+)</name>
        <dbReference type="ChEBI" id="CHEBI:29105"/>
        <note>catalytic</note>
    </ligand>
</feature>
<evidence type="ECO:0000256" key="3">
    <source>
        <dbReference type="ARBA" id="ARBA00022801"/>
    </source>
</evidence>
<keyword evidence="5 6" id="KW-0482">Metalloprotease</keyword>
<evidence type="ECO:0000313" key="10">
    <source>
        <dbReference type="Proteomes" id="UP000000225"/>
    </source>
</evidence>
<dbReference type="MEROPS" id="M66.001"/>
<evidence type="ECO:0000259" key="8">
    <source>
        <dbReference type="PROSITE" id="PS51694"/>
    </source>
</evidence>
<evidence type="ECO:0000256" key="2">
    <source>
        <dbReference type="ARBA" id="ARBA00022723"/>
    </source>
</evidence>
<dbReference type="GO" id="GO:0006508">
    <property type="term" value="P:proteolysis"/>
    <property type="evidence" value="ECO:0007669"/>
    <property type="project" value="UniProtKB-UniRule"/>
</dbReference>
<accession>A4SQY1</accession>
<feature type="binding site" evidence="6">
    <location>
        <position position="448"/>
    </location>
    <ligand>
        <name>Zn(2+)</name>
        <dbReference type="ChEBI" id="CHEBI:29105"/>
        <note>catalytic</note>
    </ligand>
</feature>
<organism evidence="9 10">
    <name type="scientific">Aeromonas salmonicida (strain A449)</name>
    <dbReference type="NCBI Taxonomy" id="382245"/>
    <lineage>
        <taxon>Bacteria</taxon>
        <taxon>Pseudomonadati</taxon>
        <taxon>Pseudomonadota</taxon>
        <taxon>Gammaproteobacteria</taxon>
        <taxon>Aeromonadales</taxon>
        <taxon>Aeromonadaceae</taxon>
        <taxon>Aeromonas</taxon>
    </lineage>
</organism>